<dbReference type="RefSeq" id="WP_165299604.1">
    <property type="nucleotide sequence ID" value="NZ_JAAKZZ010000153.1"/>
</dbReference>
<evidence type="ECO:0000313" key="4">
    <source>
        <dbReference type="Proteomes" id="UP000477722"/>
    </source>
</evidence>
<reference evidence="3 4" key="1">
    <citation type="submission" date="2020-02" db="EMBL/GenBank/DDBJ databases">
        <title>Whole-genome analyses of novel actinobacteria.</title>
        <authorList>
            <person name="Sahin N."/>
            <person name="Tatar D."/>
        </authorList>
    </citation>
    <scope>NUCLEOTIDE SEQUENCE [LARGE SCALE GENOMIC DNA]</scope>
    <source>
        <strain evidence="3 4">SB3404</strain>
    </source>
</reference>
<keyword evidence="1" id="KW-0812">Transmembrane</keyword>
<sequence>MGIRTAAALLAALLVLATPAPAARAAPGAEDGAPRVTLSRQEAGAGATVTVRGTGWRPKTLLTLLVCGRNGIGGTDSCAAARGRAVTTDRRGAFRERIPVAEPPQLCPCVVRAETVTGARASADAPLKVAGHPVRELPRDTPRGELAVLDARLDGGGGLLAWFGAPQRRTLVLTVRNSGSRQAKNPVFEVGAAHGVFAPDWERRRWRGTVAPGKRARVELPVELASGAHGDYTVAAKYGTQVLAEEPWSVGRPWGVTLFWALLCVVVPMALFRLGMVLVNRLRPREPAGRKRNRHRRVHA</sequence>
<dbReference type="Gene3D" id="2.60.40.230">
    <property type="entry name" value="Neocarzinostatin-like"/>
    <property type="match status" value="1"/>
</dbReference>
<name>A0A6G4WXU4_9ACTN</name>
<dbReference type="SUPFAM" id="SSF49319">
    <property type="entry name" value="Actinoxanthin-like"/>
    <property type="match status" value="1"/>
</dbReference>
<dbReference type="EMBL" id="JAAKZZ010000153">
    <property type="protein sequence ID" value="NGO69928.1"/>
    <property type="molecule type" value="Genomic_DNA"/>
</dbReference>
<organism evidence="3 4">
    <name type="scientific">Streptomyces boncukensis</name>
    <dbReference type="NCBI Taxonomy" id="2711219"/>
    <lineage>
        <taxon>Bacteria</taxon>
        <taxon>Bacillati</taxon>
        <taxon>Actinomycetota</taxon>
        <taxon>Actinomycetes</taxon>
        <taxon>Kitasatosporales</taxon>
        <taxon>Streptomycetaceae</taxon>
        <taxon>Streptomyces</taxon>
    </lineage>
</organism>
<keyword evidence="4" id="KW-1185">Reference proteome</keyword>
<evidence type="ECO:0000256" key="1">
    <source>
        <dbReference type="SAM" id="Phobius"/>
    </source>
</evidence>
<keyword evidence="1" id="KW-1133">Transmembrane helix</keyword>
<proteinExistence type="predicted"/>
<protein>
    <recommendedName>
        <fullName evidence="5">Neocarzinostatin family protein</fullName>
    </recommendedName>
</protein>
<dbReference type="AlphaFoldDB" id="A0A6G4WXU4"/>
<feature type="signal peptide" evidence="2">
    <location>
        <begin position="1"/>
        <end position="22"/>
    </location>
</feature>
<accession>A0A6G4WXU4</accession>
<feature type="chain" id="PRO_5039241077" description="Neocarzinostatin family protein" evidence="2">
    <location>
        <begin position="23"/>
        <end position="300"/>
    </location>
</feature>
<evidence type="ECO:0000313" key="3">
    <source>
        <dbReference type="EMBL" id="NGO69928.1"/>
    </source>
</evidence>
<evidence type="ECO:0008006" key="5">
    <source>
        <dbReference type="Google" id="ProtNLM"/>
    </source>
</evidence>
<dbReference type="Proteomes" id="UP000477722">
    <property type="component" value="Unassembled WGS sequence"/>
</dbReference>
<keyword evidence="2" id="KW-0732">Signal</keyword>
<comment type="caution">
    <text evidence="3">The sequence shown here is derived from an EMBL/GenBank/DDBJ whole genome shotgun (WGS) entry which is preliminary data.</text>
</comment>
<evidence type="ECO:0000256" key="2">
    <source>
        <dbReference type="SAM" id="SignalP"/>
    </source>
</evidence>
<dbReference type="InterPro" id="IPR027273">
    <property type="entry name" value="Neocarzinostatin-like"/>
</dbReference>
<feature type="transmembrane region" description="Helical" evidence="1">
    <location>
        <begin position="258"/>
        <end position="282"/>
    </location>
</feature>
<keyword evidence="1" id="KW-0472">Membrane</keyword>
<gene>
    <name evidence="3" type="ORF">G5C65_16500</name>
</gene>